<dbReference type="GO" id="GO:0035251">
    <property type="term" value="F:UDP-glucosyltransferase activity"/>
    <property type="evidence" value="ECO:0007669"/>
    <property type="project" value="UniProtKB-ARBA"/>
</dbReference>
<dbReference type="PANTHER" id="PTHR11926:SF1524">
    <property type="entry name" value="GLYCOSYLTRANSFERASE"/>
    <property type="match status" value="1"/>
</dbReference>
<comment type="caution">
    <text evidence="7">The sequence shown here is derived from an EMBL/GenBank/DDBJ whole genome shotgun (WGS) entry which is preliminary data.</text>
</comment>
<dbReference type="InterPro" id="IPR035595">
    <property type="entry name" value="UDP_glycos_trans_CS"/>
</dbReference>
<dbReference type="Pfam" id="PF26168">
    <property type="entry name" value="Glyco_transf_N"/>
    <property type="match status" value="1"/>
</dbReference>
<protein>
    <recommendedName>
        <fullName evidence="5">Glycosyltransferase</fullName>
        <ecNumber evidence="5">2.4.1.-</ecNumber>
    </recommendedName>
</protein>
<dbReference type="Gene3D" id="3.40.50.2000">
    <property type="entry name" value="Glycogen Phosphorylase B"/>
    <property type="match status" value="2"/>
</dbReference>
<sequence>MAKEPKPHAIFVPFPAQGHINPMFKLAKILHYKGFHITFVHTEFNQRRLLKSRGPNSLDGLPSFQFETIPDGLPFSDADATQDVPSLCDSTSKNCLEPFRELVRKLNSSQNVPQVTCIVSDGIMSFSLEVARELGIPDVFFWTNGAGGVMAYLNYRKLVEKGYTPLKDWSYLTNGYLDTVIDWIPGMKGIRLKDLPSFIRTIDRDDIMLNFAINQVEKIVEASALILNTFDALEPEVLEALSSTLPAVYTLGPLHLVEDQIPENEVKSWGSNLWKEQPGCIEWLDSKEPNSVVYVNFGSVTVMTPQQLVEFARGLAKSGRTFLWIIRPDLVIGDTAIVPPEFMLETKERGLLASWCPQEDALKHPSVGGFLTHCGWNSTFESICAGVPMLCWPFFAEQQTNCWYCCNHLGIAMEIDNNVKSDEVEKLVNELMLGEKGQEMKKKAAKLKKLAGEAIIAPTGSSYKNIEALIHNVLMSSTPAK</sequence>
<evidence type="ECO:0000256" key="2">
    <source>
        <dbReference type="ARBA" id="ARBA00022679"/>
    </source>
</evidence>
<evidence type="ECO:0000256" key="1">
    <source>
        <dbReference type="ARBA" id="ARBA00009995"/>
    </source>
</evidence>
<evidence type="ECO:0000313" key="8">
    <source>
        <dbReference type="Proteomes" id="UP001630127"/>
    </source>
</evidence>
<dbReference type="AlphaFoldDB" id="A0ABD2YGT3"/>
<feature type="domain" description="Glycosyltransferase N-terminal" evidence="6">
    <location>
        <begin position="10"/>
        <end position="134"/>
    </location>
</feature>
<organism evidence="7 8">
    <name type="scientific">Cinchona calisaya</name>
    <dbReference type="NCBI Taxonomy" id="153742"/>
    <lineage>
        <taxon>Eukaryota</taxon>
        <taxon>Viridiplantae</taxon>
        <taxon>Streptophyta</taxon>
        <taxon>Embryophyta</taxon>
        <taxon>Tracheophyta</taxon>
        <taxon>Spermatophyta</taxon>
        <taxon>Magnoliopsida</taxon>
        <taxon>eudicotyledons</taxon>
        <taxon>Gunneridae</taxon>
        <taxon>Pentapetalae</taxon>
        <taxon>asterids</taxon>
        <taxon>lamiids</taxon>
        <taxon>Gentianales</taxon>
        <taxon>Rubiaceae</taxon>
        <taxon>Cinchonoideae</taxon>
        <taxon>Cinchoneae</taxon>
        <taxon>Cinchona</taxon>
    </lineage>
</organism>
<comment type="similarity">
    <text evidence="1 4">Belongs to the UDP-glycosyltransferase family.</text>
</comment>
<evidence type="ECO:0000259" key="6">
    <source>
        <dbReference type="Pfam" id="PF26168"/>
    </source>
</evidence>
<dbReference type="SUPFAM" id="SSF53756">
    <property type="entry name" value="UDP-Glycosyltransferase/glycogen phosphorylase"/>
    <property type="match status" value="1"/>
</dbReference>
<accession>A0ABD2YGT3</accession>
<dbReference type="CDD" id="cd03784">
    <property type="entry name" value="GT1_Gtf-like"/>
    <property type="match status" value="1"/>
</dbReference>
<dbReference type="Pfam" id="PF00201">
    <property type="entry name" value="UDPGT"/>
    <property type="match status" value="1"/>
</dbReference>
<dbReference type="FunFam" id="3.40.50.2000:FF:000027">
    <property type="entry name" value="Glycosyltransferase"/>
    <property type="match status" value="1"/>
</dbReference>
<gene>
    <name evidence="7" type="ORF">ACH5RR_034594</name>
</gene>
<proteinExistence type="inferred from homology"/>
<dbReference type="InterPro" id="IPR058980">
    <property type="entry name" value="Glyco_transf_N"/>
</dbReference>
<dbReference type="FunFam" id="3.40.50.2000:FF:000055">
    <property type="entry name" value="Glycosyltransferase"/>
    <property type="match status" value="1"/>
</dbReference>
<dbReference type="EMBL" id="JBJUIK010000014">
    <property type="protein sequence ID" value="KAL3504753.1"/>
    <property type="molecule type" value="Genomic_DNA"/>
</dbReference>
<dbReference type="InterPro" id="IPR002213">
    <property type="entry name" value="UDP_glucos_trans"/>
</dbReference>
<dbReference type="PANTHER" id="PTHR11926">
    <property type="entry name" value="GLUCOSYL/GLUCURONOSYL TRANSFERASES"/>
    <property type="match status" value="1"/>
</dbReference>
<reference evidence="7 8" key="1">
    <citation type="submission" date="2024-11" db="EMBL/GenBank/DDBJ databases">
        <title>A near-complete genome assembly of Cinchona calisaya.</title>
        <authorList>
            <person name="Lian D.C."/>
            <person name="Zhao X.W."/>
            <person name="Wei L."/>
        </authorList>
    </citation>
    <scope>NUCLEOTIDE SEQUENCE [LARGE SCALE GENOMIC DNA]</scope>
    <source>
        <tissue evidence="7">Nenye</tissue>
    </source>
</reference>
<keyword evidence="4" id="KW-0328">Glycosyltransferase</keyword>
<dbReference type="PROSITE" id="PS00375">
    <property type="entry name" value="UDPGT"/>
    <property type="match status" value="1"/>
</dbReference>
<evidence type="ECO:0000256" key="4">
    <source>
        <dbReference type="RuleBase" id="RU003718"/>
    </source>
</evidence>
<name>A0ABD2YGT3_9GENT</name>
<dbReference type="Proteomes" id="UP001630127">
    <property type="component" value="Unassembled WGS sequence"/>
</dbReference>
<comment type="catalytic activity">
    <reaction evidence="3">
        <text>7-deoxyloganetin + UDP-alpha-D-glucose = 7-deoxyloganin + UDP + H(+)</text>
        <dbReference type="Rhea" id="RHEA:39899"/>
        <dbReference type="ChEBI" id="CHEBI:15378"/>
        <dbReference type="ChEBI" id="CHEBI:18370"/>
        <dbReference type="ChEBI" id="CHEBI:58223"/>
        <dbReference type="ChEBI" id="CHEBI:58885"/>
        <dbReference type="ChEBI" id="CHEBI:76849"/>
        <dbReference type="EC" id="2.4.1.324"/>
    </reaction>
</comment>
<evidence type="ECO:0000256" key="3">
    <source>
        <dbReference type="ARBA" id="ARBA00051003"/>
    </source>
</evidence>
<dbReference type="EC" id="2.4.1.-" evidence="5"/>
<evidence type="ECO:0000256" key="5">
    <source>
        <dbReference type="RuleBase" id="RU362057"/>
    </source>
</evidence>
<evidence type="ECO:0000313" key="7">
    <source>
        <dbReference type="EMBL" id="KAL3504753.1"/>
    </source>
</evidence>
<keyword evidence="8" id="KW-1185">Reference proteome</keyword>
<keyword evidence="2 4" id="KW-0808">Transferase</keyword>